<gene>
    <name evidence="2" type="ORF">Salat_0189500</name>
</gene>
<name>A0AAE1YYC9_9LAMI</name>
<feature type="compositionally biased region" description="Basic residues" evidence="1">
    <location>
        <begin position="61"/>
        <end position="71"/>
    </location>
</feature>
<evidence type="ECO:0000256" key="1">
    <source>
        <dbReference type="SAM" id="MobiDB-lite"/>
    </source>
</evidence>
<sequence>MATLGAWEIIWSGEMLDSGGIGRAGVVSVISSPGSSSSQSGEVSGESLIPVPVQFVEGLRRGQRGQGRGRRGSGGPRVRGSLKRHGGPLLEQLPAKRVLTEYGNLYLNSDDAGVQTESVSCVDTAEIAGGRCGLVFESALPPRTKRYASFLMLCWALWRNRNRRRMEGVMWEPLRVVNDA</sequence>
<reference evidence="2" key="2">
    <citation type="journal article" date="2024" name="Plant">
        <title>Genomic evolution and insights into agronomic trait innovations of Sesamum species.</title>
        <authorList>
            <person name="Miao H."/>
            <person name="Wang L."/>
            <person name="Qu L."/>
            <person name="Liu H."/>
            <person name="Sun Y."/>
            <person name="Le M."/>
            <person name="Wang Q."/>
            <person name="Wei S."/>
            <person name="Zheng Y."/>
            <person name="Lin W."/>
            <person name="Duan Y."/>
            <person name="Cao H."/>
            <person name="Xiong S."/>
            <person name="Wang X."/>
            <person name="Wei L."/>
            <person name="Li C."/>
            <person name="Ma Q."/>
            <person name="Ju M."/>
            <person name="Zhao R."/>
            <person name="Li G."/>
            <person name="Mu C."/>
            <person name="Tian Q."/>
            <person name="Mei H."/>
            <person name="Zhang T."/>
            <person name="Gao T."/>
            <person name="Zhang H."/>
        </authorList>
    </citation>
    <scope>NUCLEOTIDE SEQUENCE</scope>
    <source>
        <strain evidence="2">3651</strain>
    </source>
</reference>
<dbReference type="EMBL" id="JACGWO010000001">
    <property type="protein sequence ID" value="KAK4438551.1"/>
    <property type="molecule type" value="Genomic_DNA"/>
</dbReference>
<comment type="caution">
    <text evidence="2">The sequence shown here is derived from an EMBL/GenBank/DDBJ whole genome shotgun (WGS) entry which is preliminary data.</text>
</comment>
<feature type="region of interest" description="Disordered" evidence="1">
    <location>
        <begin position="60"/>
        <end position="86"/>
    </location>
</feature>
<evidence type="ECO:0000313" key="2">
    <source>
        <dbReference type="EMBL" id="KAK4438551.1"/>
    </source>
</evidence>
<evidence type="ECO:0000313" key="3">
    <source>
        <dbReference type="Proteomes" id="UP001293254"/>
    </source>
</evidence>
<proteinExistence type="predicted"/>
<accession>A0AAE1YYC9</accession>
<keyword evidence="3" id="KW-1185">Reference proteome</keyword>
<dbReference type="Proteomes" id="UP001293254">
    <property type="component" value="Unassembled WGS sequence"/>
</dbReference>
<reference evidence="2" key="1">
    <citation type="submission" date="2020-06" db="EMBL/GenBank/DDBJ databases">
        <authorList>
            <person name="Li T."/>
            <person name="Hu X."/>
            <person name="Zhang T."/>
            <person name="Song X."/>
            <person name="Zhang H."/>
            <person name="Dai N."/>
            <person name="Sheng W."/>
            <person name="Hou X."/>
            <person name="Wei L."/>
        </authorList>
    </citation>
    <scope>NUCLEOTIDE SEQUENCE</scope>
    <source>
        <strain evidence="2">3651</strain>
        <tissue evidence="2">Leaf</tissue>
    </source>
</reference>
<dbReference type="AlphaFoldDB" id="A0AAE1YYC9"/>
<organism evidence="2 3">
    <name type="scientific">Sesamum alatum</name>
    <dbReference type="NCBI Taxonomy" id="300844"/>
    <lineage>
        <taxon>Eukaryota</taxon>
        <taxon>Viridiplantae</taxon>
        <taxon>Streptophyta</taxon>
        <taxon>Embryophyta</taxon>
        <taxon>Tracheophyta</taxon>
        <taxon>Spermatophyta</taxon>
        <taxon>Magnoliopsida</taxon>
        <taxon>eudicotyledons</taxon>
        <taxon>Gunneridae</taxon>
        <taxon>Pentapetalae</taxon>
        <taxon>asterids</taxon>
        <taxon>lamiids</taxon>
        <taxon>Lamiales</taxon>
        <taxon>Pedaliaceae</taxon>
        <taxon>Sesamum</taxon>
    </lineage>
</organism>
<protein>
    <submittedName>
        <fullName evidence="2">Uncharacterized protein</fullName>
    </submittedName>
</protein>